<dbReference type="SMART" id="SM00347">
    <property type="entry name" value="HTH_MARR"/>
    <property type="match status" value="1"/>
</dbReference>
<dbReference type="OrthoDB" id="119252at2"/>
<keyword evidence="3" id="KW-1185">Reference proteome</keyword>
<dbReference type="PANTHER" id="PTHR33164:SF105">
    <property type="entry name" value="TRANSCRIPTIONAL REPRESSOR PROTEIN-RELATED"/>
    <property type="match status" value="1"/>
</dbReference>
<dbReference type="InterPro" id="IPR000835">
    <property type="entry name" value="HTH_MarR-typ"/>
</dbReference>
<name>A0A2N7X206_9BURK</name>
<proteinExistence type="predicted"/>
<accession>A0A2N7X206</accession>
<reference evidence="2 3" key="1">
    <citation type="submission" date="2018-01" db="EMBL/GenBank/DDBJ databases">
        <title>Whole genome analyses suggest that Burkholderia sensu lato contains two further novel genera in the rhizoxinica-symbiotica group Mycetohabitans gen. nov., and Trinickia gen. nov.: implications for the evolution of diazotrophy and nodulation in the Burkholderiaceae.</title>
        <authorList>
            <person name="Estrada-de los Santos P."/>
            <person name="Palmer M."/>
            <person name="Chavez-Ramirez B."/>
            <person name="Beukes C."/>
            <person name="Steenkamp E.T."/>
            <person name="Hirsch A.M."/>
            <person name="Manyaka P."/>
            <person name="Maluk M."/>
            <person name="Lafos M."/>
            <person name="Crook M."/>
            <person name="Gross E."/>
            <person name="Simon M.F."/>
            <person name="Bueno dos Reis Junior F."/>
            <person name="Poole P.S."/>
            <person name="Venter S.N."/>
            <person name="James E.K."/>
        </authorList>
    </citation>
    <scope>NUCLEOTIDE SEQUENCE [LARGE SCALE GENOMIC DNA]</scope>
    <source>
        <strain evidence="2 3">JPY 581</strain>
    </source>
</reference>
<feature type="domain" description="HTH marR-type" evidence="1">
    <location>
        <begin position="8"/>
        <end position="140"/>
    </location>
</feature>
<dbReference type="PROSITE" id="PS50995">
    <property type="entry name" value="HTH_MARR_2"/>
    <property type="match status" value="1"/>
</dbReference>
<dbReference type="Pfam" id="PF01047">
    <property type="entry name" value="MarR"/>
    <property type="match status" value="1"/>
</dbReference>
<dbReference type="GO" id="GO:0006950">
    <property type="term" value="P:response to stress"/>
    <property type="evidence" value="ECO:0007669"/>
    <property type="project" value="TreeGrafter"/>
</dbReference>
<dbReference type="InterPro" id="IPR036390">
    <property type="entry name" value="WH_DNA-bd_sf"/>
</dbReference>
<evidence type="ECO:0000259" key="1">
    <source>
        <dbReference type="PROSITE" id="PS50995"/>
    </source>
</evidence>
<organism evidence="2 3">
    <name type="scientific">Trinickia symbiotica</name>
    <dbReference type="NCBI Taxonomy" id="863227"/>
    <lineage>
        <taxon>Bacteria</taxon>
        <taxon>Pseudomonadati</taxon>
        <taxon>Pseudomonadota</taxon>
        <taxon>Betaproteobacteria</taxon>
        <taxon>Burkholderiales</taxon>
        <taxon>Burkholderiaceae</taxon>
        <taxon>Trinickia</taxon>
    </lineage>
</organism>
<evidence type="ECO:0000313" key="3">
    <source>
        <dbReference type="Proteomes" id="UP000235777"/>
    </source>
</evidence>
<dbReference type="PANTHER" id="PTHR33164">
    <property type="entry name" value="TRANSCRIPTIONAL REGULATOR, MARR FAMILY"/>
    <property type="match status" value="1"/>
</dbReference>
<dbReference type="Proteomes" id="UP000235777">
    <property type="component" value="Unassembled WGS sequence"/>
</dbReference>
<sequence>MTGPTSYDECNLLAIRRAARYVTQLYERHLSEAGVTAAQFSILAKLARRPHQTMLELAEAMMMERTTLLRALKPLQRDGLIQAEPSEHDARTHVFSLTKVGQRTLEHAKRGWHAAQEELETKFGRARAKALRSELFALTGT</sequence>
<dbReference type="Gene3D" id="1.10.10.10">
    <property type="entry name" value="Winged helix-like DNA-binding domain superfamily/Winged helix DNA-binding domain"/>
    <property type="match status" value="1"/>
</dbReference>
<dbReference type="InterPro" id="IPR039422">
    <property type="entry name" value="MarR/SlyA-like"/>
</dbReference>
<evidence type="ECO:0000313" key="2">
    <source>
        <dbReference type="EMBL" id="PMS35515.1"/>
    </source>
</evidence>
<dbReference type="AlphaFoldDB" id="A0A2N7X206"/>
<dbReference type="RefSeq" id="WP_026230021.1">
    <property type="nucleotide sequence ID" value="NZ_KB890187.1"/>
</dbReference>
<protein>
    <submittedName>
        <fullName evidence="2">MarR family transcriptional regulator</fullName>
    </submittedName>
</protein>
<dbReference type="STRING" id="863227.GCA_000373005_03968"/>
<gene>
    <name evidence="2" type="ORF">C0Z20_18545</name>
</gene>
<dbReference type="EMBL" id="PNYC01000011">
    <property type="protein sequence ID" value="PMS35515.1"/>
    <property type="molecule type" value="Genomic_DNA"/>
</dbReference>
<dbReference type="SUPFAM" id="SSF46785">
    <property type="entry name" value="Winged helix' DNA-binding domain"/>
    <property type="match status" value="1"/>
</dbReference>
<dbReference type="PRINTS" id="PR00598">
    <property type="entry name" value="HTHMARR"/>
</dbReference>
<comment type="caution">
    <text evidence="2">The sequence shown here is derived from an EMBL/GenBank/DDBJ whole genome shotgun (WGS) entry which is preliminary data.</text>
</comment>
<dbReference type="InterPro" id="IPR036388">
    <property type="entry name" value="WH-like_DNA-bd_sf"/>
</dbReference>
<dbReference type="GO" id="GO:0003700">
    <property type="term" value="F:DNA-binding transcription factor activity"/>
    <property type="evidence" value="ECO:0007669"/>
    <property type="project" value="InterPro"/>
</dbReference>